<dbReference type="Proteomes" id="UP000030377">
    <property type="component" value="Unassembled WGS sequence"/>
</dbReference>
<sequence>MLSRCDLIKGGAVALLTFSIQGAWAQETRMNLFKIVTIKDEIVVGLSAEELQTLGGNDASAVAHALAQKGDLTVWQYNVHRGPNGELQQAPTAKIGLLANASLRVEPYTTPYQIVPHP</sequence>
<organism evidence="1 2">
    <name type="scientific">Bradyrhizobium japonicum</name>
    <dbReference type="NCBI Taxonomy" id="375"/>
    <lineage>
        <taxon>Bacteria</taxon>
        <taxon>Pseudomonadati</taxon>
        <taxon>Pseudomonadota</taxon>
        <taxon>Alphaproteobacteria</taxon>
        <taxon>Hyphomicrobiales</taxon>
        <taxon>Nitrobacteraceae</taxon>
        <taxon>Bradyrhizobium</taxon>
    </lineage>
</organism>
<comment type="caution">
    <text evidence="1">The sequence shown here is derived from an EMBL/GenBank/DDBJ whole genome shotgun (WGS) entry which is preliminary data.</text>
</comment>
<gene>
    <name evidence="1" type="ORF">MA20_34705</name>
</gene>
<evidence type="ECO:0000313" key="2">
    <source>
        <dbReference type="Proteomes" id="UP000030377"/>
    </source>
</evidence>
<dbReference type="eggNOG" id="ENOG5032WRU">
    <property type="taxonomic scope" value="Bacteria"/>
</dbReference>
<accession>A0A0A3XLB9</accession>
<dbReference type="AlphaFoldDB" id="A0A0A3XLB9"/>
<protein>
    <submittedName>
        <fullName evidence="1">Uncharacterized protein</fullName>
    </submittedName>
</protein>
<evidence type="ECO:0000313" key="1">
    <source>
        <dbReference type="EMBL" id="KGT75197.1"/>
    </source>
</evidence>
<name>A0A0A3XLB9_BRAJP</name>
<dbReference type="KEGG" id="bjp:RN69_17335"/>
<dbReference type="EMBL" id="JRPN01000026">
    <property type="protein sequence ID" value="KGT75197.1"/>
    <property type="molecule type" value="Genomic_DNA"/>
</dbReference>
<dbReference type="PATRIC" id="fig|375.37.peg.335"/>
<dbReference type="RefSeq" id="WP_014493703.1">
    <property type="nucleotide sequence ID" value="NZ_BJNK01000020.1"/>
</dbReference>
<proteinExistence type="predicted"/>
<reference evidence="1 2" key="1">
    <citation type="submission" date="2014-09" db="EMBL/GenBank/DDBJ databases">
        <title>Draft genome of Bradyrhizobium japonicum Is-34.</title>
        <authorList>
            <person name="Tsurumaru H."/>
            <person name="Yamakawa T."/>
            <person name="Hashimoto S."/>
            <person name="Okizaki K."/>
            <person name="Kanesaki Y."/>
            <person name="Yoshikawa H."/>
            <person name="Yajima S."/>
        </authorList>
    </citation>
    <scope>NUCLEOTIDE SEQUENCE [LARGE SCALE GENOMIC DNA]</scope>
    <source>
        <strain evidence="1 2">Is-34</strain>
    </source>
</reference>
<dbReference type="GeneID" id="64071406"/>